<comment type="caution">
    <text evidence="2">The sequence shown here is derived from an EMBL/GenBank/DDBJ whole genome shotgun (WGS) entry which is preliminary data.</text>
</comment>
<accession>A0AAV7X2R1</accession>
<dbReference type="Proteomes" id="UP001066276">
    <property type="component" value="Chromosome 1_1"/>
</dbReference>
<evidence type="ECO:0000313" key="2">
    <source>
        <dbReference type="EMBL" id="KAJ1219271.1"/>
    </source>
</evidence>
<dbReference type="EMBL" id="JANPWB010000001">
    <property type="protein sequence ID" value="KAJ1219271.1"/>
    <property type="molecule type" value="Genomic_DNA"/>
</dbReference>
<keyword evidence="3" id="KW-1185">Reference proteome</keyword>
<feature type="region of interest" description="Disordered" evidence="1">
    <location>
        <begin position="156"/>
        <end position="252"/>
    </location>
</feature>
<gene>
    <name evidence="2" type="ORF">NDU88_006840</name>
</gene>
<name>A0AAV7X2R1_PLEWA</name>
<evidence type="ECO:0000313" key="3">
    <source>
        <dbReference type="Proteomes" id="UP001066276"/>
    </source>
</evidence>
<reference evidence="2" key="1">
    <citation type="journal article" date="2022" name="bioRxiv">
        <title>Sequencing and chromosome-scale assembly of the giantPleurodeles waltlgenome.</title>
        <authorList>
            <person name="Brown T."/>
            <person name="Elewa A."/>
            <person name="Iarovenko S."/>
            <person name="Subramanian E."/>
            <person name="Araus A.J."/>
            <person name="Petzold A."/>
            <person name="Susuki M."/>
            <person name="Suzuki K.-i.T."/>
            <person name="Hayashi T."/>
            <person name="Toyoda A."/>
            <person name="Oliveira C."/>
            <person name="Osipova E."/>
            <person name="Leigh N.D."/>
            <person name="Simon A."/>
            <person name="Yun M.H."/>
        </authorList>
    </citation>
    <scope>NUCLEOTIDE SEQUENCE</scope>
    <source>
        <strain evidence="2">20211129_DDA</strain>
        <tissue evidence="2">Liver</tissue>
    </source>
</reference>
<dbReference type="AlphaFoldDB" id="A0AAV7X2R1"/>
<protein>
    <submittedName>
        <fullName evidence="2">Uncharacterized protein</fullName>
    </submittedName>
</protein>
<proteinExistence type="predicted"/>
<organism evidence="2 3">
    <name type="scientific">Pleurodeles waltl</name>
    <name type="common">Iberian ribbed newt</name>
    <dbReference type="NCBI Taxonomy" id="8319"/>
    <lineage>
        <taxon>Eukaryota</taxon>
        <taxon>Metazoa</taxon>
        <taxon>Chordata</taxon>
        <taxon>Craniata</taxon>
        <taxon>Vertebrata</taxon>
        <taxon>Euteleostomi</taxon>
        <taxon>Amphibia</taxon>
        <taxon>Batrachia</taxon>
        <taxon>Caudata</taxon>
        <taxon>Salamandroidea</taxon>
        <taxon>Salamandridae</taxon>
        <taxon>Pleurodelinae</taxon>
        <taxon>Pleurodeles</taxon>
    </lineage>
</organism>
<evidence type="ECO:0000256" key="1">
    <source>
        <dbReference type="SAM" id="MobiDB-lite"/>
    </source>
</evidence>
<feature type="compositionally biased region" description="Polar residues" evidence="1">
    <location>
        <begin position="159"/>
        <end position="168"/>
    </location>
</feature>
<sequence length="252" mass="26863">MDLQAARTHSHPVTSKVDWPLSVVAIHSLPYTRDTHLYSRGSALEIGGRYGATPTSGPTSGTTRPALPLHAVKSGAKSTSQHLFFLGDPLSSASPLRCQGRPGAPHDFPVAFSSHHCGPRPQVFTDIAASPGAGDPRSQDLPYRTASPVYLRVRKSTSNHHPGNQSAAGRSGTHPHPRLLFTVNLSSDQRPTRHAAPGHASPIARDSRPSRIASSGTQHPRDLAPRITSVRRSPTFSRCHGVSPDCQGISGF</sequence>
<feature type="region of interest" description="Disordered" evidence="1">
    <location>
        <begin position="122"/>
        <end position="143"/>
    </location>
</feature>